<dbReference type="AlphaFoldDB" id="A0A6M3L899"/>
<dbReference type="EMBL" id="MT142359">
    <property type="protein sequence ID" value="QJA78918.1"/>
    <property type="molecule type" value="Genomic_DNA"/>
</dbReference>
<evidence type="ECO:0000313" key="2">
    <source>
        <dbReference type="EMBL" id="QJA89621.1"/>
    </source>
</evidence>
<accession>A0A6M3L899</accession>
<name>A0A6M3L899_9ZZZZ</name>
<reference evidence="2" key="1">
    <citation type="submission" date="2020-03" db="EMBL/GenBank/DDBJ databases">
        <title>The deep terrestrial virosphere.</title>
        <authorList>
            <person name="Holmfeldt K."/>
            <person name="Nilsson E."/>
            <person name="Simone D."/>
            <person name="Lopez-Fernandez M."/>
            <person name="Wu X."/>
            <person name="de Brujin I."/>
            <person name="Lundin D."/>
            <person name="Andersson A."/>
            <person name="Bertilsson S."/>
            <person name="Dopson M."/>
        </authorList>
    </citation>
    <scope>NUCLEOTIDE SEQUENCE</scope>
    <source>
        <strain evidence="1">MM415A00968</strain>
        <strain evidence="2">MM415B02524</strain>
    </source>
</reference>
<gene>
    <name evidence="1" type="ORF">MM415A00968_0022</name>
    <name evidence="2" type="ORF">MM415B02524_0006</name>
</gene>
<evidence type="ECO:0000313" key="1">
    <source>
        <dbReference type="EMBL" id="QJA78918.1"/>
    </source>
</evidence>
<protein>
    <submittedName>
        <fullName evidence="2">Uncharacterized protein</fullName>
    </submittedName>
</protein>
<sequence length="62" mass="7118">MRCRYCGHEDVIETVFADDLCCLISWFIKCKNPDCEAYDSYTCIGVNIQAENAEVVEQEVSF</sequence>
<organism evidence="2">
    <name type="scientific">viral metagenome</name>
    <dbReference type="NCBI Taxonomy" id="1070528"/>
    <lineage>
        <taxon>unclassified sequences</taxon>
        <taxon>metagenomes</taxon>
        <taxon>organismal metagenomes</taxon>
    </lineage>
</organism>
<proteinExistence type="predicted"/>
<dbReference type="EMBL" id="MT142857">
    <property type="protein sequence ID" value="QJA89621.1"/>
    <property type="molecule type" value="Genomic_DNA"/>
</dbReference>